<dbReference type="Gene3D" id="3.30.70.2970">
    <property type="entry name" value="Protein of unknown function (DUF541), domain 2"/>
    <property type="match status" value="1"/>
</dbReference>
<comment type="caution">
    <text evidence="2">The sequence shown here is derived from an EMBL/GenBank/DDBJ whole genome shotgun (WGS) entry which is preliminary data.</text>
</comment>
<dbReference type="PANTHER" id="PTHR34387:SF2">
    <property type="entry name" value="SLR1258 PROTEIN"/>
    <property type="match status" value="1"/>
</dbReference>
<organism evidence="2 3">
    <name type="scientific">Massilia consociata</name>
    <dbReference type="NCBI Taxonomy" id="760117"/>
    <lineage>
        <taxon>Bacteria</taxon>
        <taxon>Pseudomonadati</taxon>
        <taxon>Pseudomonadota</taxon>
        <taxon>Betaproteobacteria</taxon>
        <taxon>Burkholderiales</taxon>
        <taxon>Oxalobacteraceae</taxon>
        <taxon>Telluria group</taxon>
        <taxon>Massilia</taxon>
    </lineage>
</organism>
<accession>A0ABV6FLN9</accession>
<keyword evidence="1" id="KW-0732">Signal</keyword>
<protein>
    <submittedName>
        <fullName evidence="2">SIMPL domain-containing protein</fullName>
    </submittedName>
</protein>
<dbReference type="Proteomes" id="UP001589773">
    <property type="component" value="Unassembled WGS sequence"/>
</dbReference>
<dbReference type="Gene3D" id="3.30.110.170">
    <property type="entry name" value="Protein of unknown function (DUF541), domain 1"/>
    <property type="match status" value="1"/>
</dbReference>
<reference evidence="2 3" key="1">
    <citation type="submission" date="2024-09" db="EMBL/GenBank/DDBJ databases">
        <authorList>
            <person name="Sun Q."/>
            <person name="Mori K."/>
        </authorList>
    </citation>
    <scope>NUCLEOTIDE SEQUENCE [LARGE SCALE GENOMIC DNA]</scope>
    <source>
        <strain evidence="2 3">CCM 7792</strain>
    </source>
</reference>
<sequence length="262" mass="28343">MKISTSLVAATMLLAFQAHAQTAQVGPAPSTTGTLVVVPAFGEVKHANDQATVMFAVEEHDKDKAAASARVNRKMKEGTEIVRRADPQAELKTMGYYTYPVYPEVAPMPPMPQPATGTPPRPVPIAWRVGQYLEVKTKNLQALPKTAAAAQKVLQINSVTFGLSPELEKRLDDQRIAATYRNLNERIVSIASAMGRKPGDAVLDTVDFEGSGNYAGDAQGAGAPAMMRMSAKREMADEMPEPSFEPGETTLQMRLVGKVRFK</sequence>
<evidence type="ECO:0000313" key="2">
    <source>
        <dbReference type="EMBL" id="MFC0253940.1"/>
    </source>
</evidence>
<dbReference type="Pfam" id="PF04402">
    <property type="entry name" value="SIMPL"/>
    <property type="match status" value="1"/>
</dbReference>
<dbReference type="RefSeq" id="WP_379681156.1">
    <property type="nucleotide sequence ID" value="NZ_JBHLWP010000017.1"/>
</dbReference>
<keyword evidence="3" id="KW-1185">Reference proteome</keyword>
<proteinExistence type="predicted"/>
<dbReference type="InterPro" id="IPR007497">
    <property type="entry name" value="SIMPL/DUF541"/>
</dbReference>
<feature type="chain" id="PRO_5045848189" evidence="1">
    <location>
        <begin position="21"/>
        <end position="262"/>
    </location>
</feature>
<evidence type="ECO:0000313" key="3">
    <source>
        <dbReference type="Proteomes" id="UP001589773"/>
    </source>
</evidence>
<name>A0ABV6FLN9_9BURK</name>
<dbReference type="EMBL" id="JBHLWP010000017">
    <property type="protein sequence ID" value="MFC0253940.1"/>
    <property type="molecule type" value="Genomic_DNA"/>
</dbReference>
<gene>
    <name evidence="2" type="ORF">ACFFJK_18740</name>
</gene>
<dbReference type="InterPro" id="IPR052022">
    <property type="entry name" value="26kDa_periplasmic_antigen"/>
</dbReference>
<feature type="signal peptide" evidence="1">
    <location>
        <begin position="1"/>
        <end position="20"/>
    </location>
</feature>
<dbReference type="PANTHER" id="PTHR34387">
    <property type="entry name" value="SLR1258 PROTEIN"/>
    <property type="match status" value="1"/>
</dbReference>
<evidence type="ECO:0000256" key="1">
    <source>
        <dbReference type="SAM" id="SignalP"/>
    </source>
</evidence>